<gene>
    <name evidence="2" type="ORF">DW192_01060</name>
    <name evidence="1" type="ORF">DW916_07120</name>
</gene>
<protein>
    <submittedName>
        <fullName evidence="2">Uncharacterized protein</fullName>
    </submittedName>
</protein>
<dbReference type="EMBL" id="QRKB01000001">
    <property type="protein sequence ID" value="RHH85350.1"/>
    <property type="molecule type" value="Genomic_DNA"/>
</dbReference>
<evidence type="ECO:0000313" key="1">
    <source>
        <dbReference type="EMBL" id="RHA86949.1"/>
    </source>
</evidence>
<evidence type="ECO:0000313" key="2">
    <source>
        <dbReference type="EMBL" id="RHH85350.1"/>
    </source>
</evidence>
<evidence type="ECO:0000313" key="4">
    <source>
        <dbReference type="Proteomes" id="UP000284990"/>
    </source>
</evidence>
<dbReference type="Proteomes" id="UP000284990">
    <property type="component" value="Unassembled WGS sequence"/>
</dbReference>
<organism evidence="2 3">
    <name type="scientific">Segatella copri</name>
    <dbReference type="NCBI Taxonomy" id="165179"/>
    <lineage>
        <taxon>Bacteria</taxon>
        <taxon>Pseudomonadati</taxon>
        <taxon>Bacteroidota</taxon>
        <taxon>Bacteroidia</taxon>
        <taxon>Bacteroidales</taxon>
        <taxon>Prevotellaceae</taxon>
        <taxon>Segatella</taxon>
    </lineage>
</organism>
<comment type="caution">
    <text evidence="2">The sequence shown here is derived from an EMBL/GenBank/DDBJ whole genome shotgun (WGS) entry which is preliminary data.</text>
</comment>
<dbReference type="EMBL" id="QSFW01000013">
    <property type="protein sequence ID" value="RHA86949.1"/>
    <property type="molecule type" value="Genomic_DNA"/>
</dbReference>
<dbReference type="AlphaFoldDB" id="A0A3R6ETW4"/>
<accession>A0A3R6ETW4</accession>
<proteinExistence type="predicted"/>
<sequence>MEHKNILSYIAKDIQKTCERLGIYAQFTPKDEKHIVSSDFKMEPAIFKSIHVEADLHIHPSEVSGEDDVLDIDVSLHYRYYHWEGGENGCNIGWMKYQIQQAHFNKDKVYIDNFESLCTIKRWRGIEL</sequence>
<evidence type="ECO:0000313" key="3">
    <source>
        <dbReference type="Proteomes" id="UP000284548"/>
    </source>
</evidence>
<dbReference type="RefSeq" id="WP_118190514.1">
    <property type="nucleotide sequence ID" value="NZ_JAQEAK010000021.1"/>
</dbReference>
<dbReference type="Proteomes" id="UP000284548">
    <property type="component" value="Unassembled WGS sequence"/>
</dbReference>
<reference evidence="3 4" key="1">
    <citation type="submission" date="2018-08" db="EMBL/GenBank/DDBJ databases">
        <title>A genome reference for cultivated species of the human gut microbiota.</title>
        <authorList>
            <person name="Zou Y."/>
            <person name="Xue W."/>
            <person name="Luo G."/>
        </authorList>
    </citation>
    <scope>NUCLEOTIDE SEQUENCE [LARGE SCALE GENOMIC DNA]</scope>
    <source>
        <strain evidence="2 3">AM16-54</strain>
        <strain evidence="1 4">AM42-23AC</strain>
    </source>
</reference>
<name>A0A3R6ETW4_9BACT</name>